<dbReference type="AlphaFoldDB" id="D1PR44"/>
<keyword evidence="4" id="KW-1185">Reference proteome</keyword>
<feature type="domain" description="Terminase ATPase subunit N-terminal" evidence="1">
    <location>
        <begin position="23"/>
        <end position="61"/>
    </location>
</feature>
<sequence length="232" mass="27376">MLYSLLHVKKKEVYSNMRYSETVHQEAYQLFLQGYACRQISETCHVPLPTIYLWQRRWREKLSGQTLKDLPLEDAGTLLLTTQALRRELEEAQRDLQILHESGILRIIPIRDRSLFARKYADQVPYIYKVFELSPSAFFRYRKESATPSERAKQQALYRKEVQRIFLESGGRFGAEQIRQKLRRKGIRLGKKRIRQMMDAMGLISCEPLQTEYLPRQPEVPFVAEGSHVEIL</sequence>
<accession>D1PR44</accession>
<dbReference type="InterPro" id="IPR009057">
    <property type="entry name" value="Homeodomain-like_sf"/>
</dbReference>
<organism evidence="3 4">
    <name type="scientific">Subdoligranulum variabile DSM 15176</name>
    <dbReference type="NCBI Taxonomy" id="411471"/>
    <lineage>
        <taxon>Bacteria</taxon>
        <taxon>Bacillati</taxon>
        <taxon>Bacillota</taxon>
        <taxon>Clostridia</taxon>
        <taxon>Eubacteriales</taxon>
        <taxon>Oscillospiraceae</taxon>
        <taxon>Subdoligranulum</taxon>
    </lineage>
</organism>
<evidence type="ECO:0000259" key="2">
    <source>
        <dbReference type="Pfam" id="PF13276"/>
    </source>
</evidence>
<proteinExistence type="predicted"/>
<gene>
    <name evidence="3" type="ORF">SUBVAR_06871</name>
</gene>
<dbReference type="InterPro" id="IPR025948">
    <property type="entry name" value="HTH-like_dom"/>
</dbReference>
<evidence type="ECO:0000313" key="4">
    <source>
        <dbReference type="Proteomes" id="UP000003438"/>
    </source>
</evidence>
<dbReference type="eggNOG" id="ENOG5033YKW">
    <property type="taxonomic scope" value="Bacteria"/>
</dbReference>
<dbReference type="InterPro" id="IPR010332">
    <property type="entry name" value="ATPase_terminase-su_N"/>
</dbReference>
<dbReference type="HOGENOM" id="CLU_1194379_0_0_9"/>
<feature type="domain" description="HTH-like" evidence="2">
    <location>
        <begin position="155"/>
        <end position="204"/>
    </location>
</feature>
<evidence type="ECO:0000259" key="1">
    <source>
        <dbReference type="Pfam" id="PF06056"/>
    </source>
</evidence>
<protein>
    <submittedName>
        <fullName evidence="3">Uncharacterized protein</fullName>
    </submittedName>
</protein>
<dbReference type="EMBL" id="ACBY02000054">
    <property type="protein sequence ID" value="EFB74891.1"/>
    <property type="molecule type" value="Genomic_DNA"/>
</dbReference>
<dbReference type="Pfam" id="PF13276">
    <property type="entry name" value="HTH_21"/>
    <property type="match status" value="1"/>
</dbReference>
<comment type="caution">
    <text evidence="3">The sequence shown here is derived from an EMBL/GenBank/DDBJ whole genome shotgun (WGS) entry which is preliminary data.</text>
</comment>
<dbReference type="SUPFAM" id="SSF46689">
    <property type="entry name" value="Homeodomain-like"/>
    <property type="match status" value="1"/>
</dbReference>
<reference evidence="3" key="1">
    <citation type="submission" date="2009-12" db="EMBL/GenBank/DDBJ databases">
        <authorList>
            <person name="Weinstock G."/>
            <person name="Sodergren E."/>
            <person name="Clifton S."/>
            <person name="Fulton L."/>
            <person name="Fulton B."/>
            <person name="Courtney L."/>
            <person name="Fronick C."/>
            <person name="Harrison M."/>
            <person name="Strong C."/>
            <person name="Farmer C."/>
            <person name="Delahaunty K."/>
            <person name="Markovic C."/>
            <person name="Hall O."/>
            <person name="Minx P."/>
            <person name="Tomlinson C."/>
            <person name="Mitreva M."/>
            <person name="Nelson J."/>
            <person name="Hou S."/>
            <person name="Wollam A."/>
            <person name="Pepin K.H."/>
            <person name="Johnson M."/>
            <person name="Bhonagiri V."/>
            <person name="Nash W.E."/>
            <person name="Warren W."/>
            <person name="Chinwalla A."/>
            <person name="Mardis E.R."/>
            <person name="Wilson R.K."/>
        </authorList>
    </citation>
    <scope>NUCLEOTIDE SEQUENCE [LARGE SCALE GENOMIC DNA]</scope>
    <source>
        <strain evidence="3">DSM 15176</strain>
    </source>
</reference>
<dbReference type="Pfam" id="PF06056">
    <property type="entry name" value="Terminase_5"/>
    <property type="match status" value="1"/>
</dbReference>
<dbReference type="Proteomes" id="UP000003438">
    <property type="component" value="Unassembled WGS sequence"/>
</dbReference>
<evidence type="ECO:0000313" key="3">
    <source>
        <dbReference type="EMBL" id="EFB74891.1"/>
    </source>
</evidence>
<name>D1PR44_9FIRM</name>
<dbReference type="STRING" id="411471.SUBVAR_06871"/>